<evidence type="ECO:0000313" key="3">
    <source>
        <dbReference type="EMBL" id="CAK0912023.1"/>
    </source>
</evidence>
<organism evidence="3 4">
    <name type="scientific">Prorocentrum cordatum</name>
    <dbReference type="NCBI Taxonomy" id="2364126"/>
    <lineage>
        <taxon>Eukaryota</taxon>
        <taxon>Sar</taxon>
        <taxon>Alveolata</taxon>
        <taxon>Dinophyceae</taxon>
        <taxon>Prorocentrales</taxon>
        <taxon>Prorocentraceae</taxon>
        <taxon>Prorocentrum</taxon>
    </lineage>
</organism>
<feature type="compositionally biased region" description="Low complexity" evidence="1">
    <location>
        <begin position="334"/>
        <end position="360"/>
    </location>
</feature>
<feature type="region of interest" description="Disordered" evidence="1">
    <location>
        <begin position="316"/>
        <end position="360"/>
    </location>
</feature>
<evidence type="ECO:0000256" key="1">
    <source>
        <dbReference type="SAM" id="MobiDB-lite"/>
    </source>
</evidence>
<dbReference type="PANTHER" id="PTHR36492">
    <property type="match status" value="1"/>
</dbReference>
<evidence type="ECO:0000259" key="2">
    <source>
        <dbReference type="Pfam" id="PF00149"/>
    </source>
</evidence>
<dbReference type="InterPro" id="IPR052963">
    <property type="entry name" value="Pantetheine_PDE"/>
</dbReference>
<dbReference type="SMART" id="SM00028">
    <property type="entry name" value="TPR"/>
    <property type="match status" value="6"/>
</dbReference>
<dbReference type="SUPFAM" id="SSF48452">
    <property type="entry name" value="TPR-like"/>
    <property type="match status" value="2"/>
</dbReference>
<dbReference type="Proteomes" id="UP001189429">
    <property type="component" value="Unassembled WGS sequence"/>
</dbReference>
<dbReference type="EMBL" id="CAUYUJ010022688">
    <property type="protein sequence ID" value="CAK0912023.1"/>
    <property type="molecule type" value="Genomic_DNA"/>
</dbReference>
<keyword evidence="4" id="KW-1185">Reference proteome</keyword>
<feature type="domain" description="Calcineurin-like phosphoesterase" evidence="2">
    <location>
        <begin position="713"/>
        <end position="936"/>
    </location>
</feature>
<dbReference type="Gene3D" id="3.60.21.10">
    <property type="match status" value="1"/>
</dbReference>
<dbReference type="CDD" id="cd00838">
    <property type="entry name" value="MPP_superfamily"/>
    <property type="match status" value="1"/>
</dbReference>
<accession>A0ABN9YGK8</accession>
<comment type="caution">
    <text evidence="3">The sequence shown here is derived from an EMBL/GenBank/DDBJ whole genome shotgun (WGS) entry which is preliminary data.</text>
</comment>
<feature type="region of interest" description="Disordered" evidence="1">
    <location>
        <begin position="249"/>
        <end position="269"/>
    </location>
</feature>
<dbReference type="InterPro" id="IPR004843">
    <property type="entry name" value="Calcineurin-like_PHP"/>
</dbReference>
<dbReference type="InterPro" id="IPR029052">
    <property type="entry name" value="Metallo-depent_PP-like"/>
</dbReference>
<reference evidence="3" key="1">
    <citation type="submission" date="2023-10" db="EMBL/GenBank/DDBJ databases">
        <authorList>
            <person name="Chen Y."/>
            <person name="Shah S."/>
            <person name="Dougan E. K."/>
            <person name="Thang M."/>
            <person name="Chan C."/>
        </authorList>
    </citation>
    <scope>NUCLEOTIDE SEQUENCE [LARGE SCALE GENOMIC DNA]</scope>
</reference>
<dbReference type="InterPro" id="IPR019734">
    <property type="entry name" value="TPR_rpt"/>
</dbReference>
<dbReference type="Gene3D" id="1.25.40.10">
    <property type="entry name" value="Tetratricopeptide repeat domain"/>
    <property type="match status" value="2"/>
</dbReference>
<evidence type="ECO:0000313" key="4">
    <source>
        <dbReference type="Proteomes" id="UP001189429"/>
    </source>
</evidence>
<dbReference type="Pfam" id="PF00149">
    <property type="entry name" value="Metallophos"/>
    <property type="match status" value="1"/>
</dbReference>
<sequence>MFDFDDLPDDIDAALAARAGASEQAVADASCELAAEGGGAQAAAAEGGSVRGVPGPWLYTPCDDVEVRARDGPELGAPKTGRVLRPGDVFEVCSARHGDDGDLFLELADGGGWLWRTESVAPAPTTASPADPEAAAAVTAVAAAAATPEEALAGGEPATEGGGAQAAAVEGSSVTGVPGPWRYQPFDEVEIRAKDRPELGAPKTDRVLRPGDVFEVCSARHGPDGDLFLELADGGGWLWRTDSLAPAAAEAPKPTAAAPATAEAPTAAAPAKSAAAEACPPVDDGLGADEAAAAAAGAPTAAAEDDRAGKQAVNAPLGSLNFDDDDEDEEEAAPPEAASPEEAAAPPASPGSPGAAAQAAPPAGTLAVGCQVDVQGLKSRPDLNGRRARVLLFDEAAGRWEVRLEGPGDDRLRCKPENLSVVVVRQSAKKLLGDEAFKNGQHDRAIALYGQALREDAQGDVELSATIHSNMSAAYAKKGDHNSSLREAESAVGLRPTWAKGYSRKGLSLLSLCRDLEAQETYIKAVTLDPTTEGYLAGLRQATERLATKKDAGSRRAEAEQRKASGNAALKSGDLSLAVAYYTMALALLAPVAQAGNQGLQQSLAVYSSNRSAAFAKLQQWEWALADGEEAKKASPAWFKAYLRIGSAQLGSGHAEHAYRTYLYARDLQGGYQEAIAECNRTLWLIPRLESPLAKRRMCRFSESASKPPGSCRIFAISDVHIDHGSTVMKWAEGISETEFRNDILIVAGDLGDTFNAVKIGLKIFKRKFKRVFYVPGNHDMWIRPNTQDATKMKFQDSICKLLAMLDMCQQIGAEMMPAEVMQNVYVVPLLSWWANTFLGHEAPDDGRVYDTFCKWPMGDKVAHKWFLQWNDVFLRRIQAVQKQRGQKGEVVTFSHFLPTSDLPCGGAPVMASGCLELEGQIHSVGAQLHIWGHTHLSMGETIRGVRYQQQSLMGAEYGHSPQAKFLKVYDGGLLTAPRSHNVY</sequence>
<protein>
    <recommendedName>
        <fullName evidence="2">Calcineurin-like phosphoesterase domain-containing protein</fullName>
    </recommendedName>
</protein>
<name>A0ABN9YGK8_9DINO</name>
<dbReference type="PANTHER" id="PTHR36492:SF2">
    <property type="entry name" value="[ACYL-CARRIER-PROTEIN] PHOSPHODIESTERASE PPTH"/>
    <property type="match status" value="1"/>
</dbReference>
<gene>
    <name evidence="3" type="ORF">PCOR1329_LOCUS85710</name>
</gene>
<dbReference type="InterPro" id="IPR011990">
    <property type="entry name" value="TPR-like_helical_dom_sf"/>
</dbReference>
<feature type="compositionally biased region" description="Acidic residues" evidence="1">
    <location>
        <begin position="322"/>
        <end position="333"/>
    </location>
</feature>
<dbReference type="SUPFAM" id="SSF56300">
    <property type="entry name" value="Metallo-dependent phosphatases"/>
    <property type="match status" value="1"/>
</dbReference>
<proteinExistence type="predicted"/>